<name>A0A392PZN2_9FABA</name>
<proteinExistence type="predicted"/>
<evidence type="ECO:0000313" key="1">
    <source>
        <dbReference type="EMBL" id="MCI16776.1"/>
    </source>
</evidence>
<dbReference type="Proteomes" id="UP000265520">
    <property type="component" value="Unassembled WGS sequence"/>
</dbReference>
<dbReference type="PANTHER" id="PTHR11439">
    <property type="entry name" value="GAG-POL-RELATED RETROTRANSPOSON"/>
    <property type="match status" value="1"/>
</dbReference>
<reference evidence="1 2" key="1">
    <citation type="journal article" date="2018" name="Front. Plant Sci.">
        <title>Red Clover (Trifolium pratense) and Zigzag Clover (T. medium) - A Picture of Genomic Similarities and Differences.</title>
        <authorList>
            <person name="Dluhosova J."/>
            <person name="Istvanek J."/>
            <person name="Nedelnik J."/>
            <person name="Repkova J."/>
        </authorList>
    </citation>
    <scope>NUCLEOTIDE SEQUENCE [LARGE SCALE GENOMIC DNA]</scope>
    <source>
        <strain evidence="2">cv. 10/8</strain>
        <tissue evidence="1">Leaf</tissue>
    </source>
</reference>
<accession>A0A392PZN2</accession>
<keyword evidence="2" id="KW-1185">Reference proteome</keyword>
<dbReference type="EMBL" id="LXQA010102398">
    <property type="protein sequence ID" value="MCI16776.1"/>
    <property type="molecule type" value="Genomic_DNA"/>
</dbReference>
<dbReference type="PANTHER" id="PTHR11439:SF455">
    <property type="entry name" value="RLK (RECEPTOR-LIKE PROTEIN KINASE) 8, PUTATIVE-RELATED"/>
    <property type="match status" value="1"/>
</dbReference>
<dbReference type="AlphaFoldDB" id="A0A392PZN2"/>
<evidence type="ECO:0000313" key="2">
    <source>
        <dbReference type="Proteomes" id="UP000265520"/>
    </source>
</evidence>
<sequence>MTQPLQYGTITCPDISFSVNKVCQFMAQTTEAHWQTVKRILRYLKGPNSVSWCWRAKKQPVVSRSSREAEYKSMAPATAELLPKHRIWSLTCFVRENVIQNQLNVVNAPGHLRYAGLVTKALPPARFKTLRSNFIL</sequence>
<comment type="caution">
    <text evidence="1">The sequence shown here is derived from an EMBL/GenBank/DDBJ whole genome shotgun (WGS) entry which is preliminary data.</text>
</comment>
<protein>
    <submittedName>
        <fullName evidence="1">Retrovirus-related pol polyprotein from transposon TNT 1-94</fullName>
    </submittedName>
</protein>
<organism evidence="1 2">
    <name type="scientific">Trifolium medium</name>
    <dbReference type="NCBI Taxonomy" id="97028"/>
    <lineage>
        <taxon>Eukaryota</taxon>
        <taxon>Viridiplantae</taxon>
        <taxon>Streptophyta</taxon>
        <taxon>Embryophyta</taxon>
        <taxon>Tracheophyta</taxon>
        <taxon>Spermatophyta</taxon>
        <taxon>Magnoliopsida</taxon>
        <taxon>eudicotyledons</taxon>
        <taxon>Gunneridae</taxon>
        <taxon>Pentapetalae</taxon>
        <taxon>rosids</taxon>
        <taxon>fabids</taxon>
        <taxon>Fabales</taxon>
        <taxon>Fabaceae</taxon>
        <taxon>Papilionoideae</taxon>
        <taxon>50 kb inversion clade</taxon>
        <taxon>NPAAA clade</taxon>
        <taxon>Hologalegina</taxon>
        <taxon>IRL clade</taxon>
        <taxon>Trifolieae</taxon>
        <taxon>Trifolium</taxon>
    </lineage>
</organism>